<proteinExistence type="evidence at transcript level"/>
<feature type="domain" description="Ribosomal RNA large subunit methyltransferase K/L-like methyltransferase" evidence="16">
    <location>
        <begin position="185"/>
        <end position="316"/>
    </location>
</feature>
<reference evidence="18" key="1">
    <citation type="journal article" date="2011" name="Genome Res.">
        <title>Deep small RNA sequencing from the nematode Ascaris reveals conservation, functional diversification, and novel developmental profiles.</title>
        <authorList>
            <person name="Wang J."/>
            <person name="Czech B."/>
            <person name="Crunk A."/>
            <person name="Wallace A."/>
            <person name="Mitreva M."/>
            <person name="Hannon G.J."/>
            <person name="Davis R.E."/>
        </authorList>
    </citation>
    <scope>NUCLEOTIDE SEQUENCE</scope>
</reference>
<comment type="function">
    <text evidence="10">Catalytic subunit of the TRMT11-TRM112 methyltransferase complex, that specifically mediates the S-adenosyl-L-methionine-dependent N(2)-methylation of guanosine nucleotide at position 10 (m2G10) in tRNAs. This is one of the major tRNA (guanine-N(2))-methyltransferases.</text>
</comment>
<dbReference type="PANTHER" id="PTHR13370:SF3">
    <property type="entry name" value="TRNA (GUANINE(10)-N2)-METHYLTRANSFERASE HOMOLOG"/>
    <property type="match status" value="1"/>
</dbReference>
<organism evidence="18">
    <name type="scientific">Ascaris suum</name>
    <name type="common">Pig roundworm</name>
    <name type="synonym">Ascaris lumbricoides</name>
    <dbReference type="NCBI Taxonomy" id="6253"/>
    <lineage>
        <taxon>Eukaryota</taxon>
        <taxon>Metazoa</taxon>
        <taxon>Ecdysozoa</taxon>
        <taxon>Nematoda</taxon>
        <taxon>Chromadorea</taxon>
        <taxon>Rhabditida</taxon>
        <taxon>Spirurina</taxon>
        <taxon>Ascaridomorpha</taxon>
        <taxon>Ascaridoidea</taxon>
        <taxon>Ascarididae</taxon>
        <taxon>Ascaris</taxon>
    </lineage>
</organism>
<keyword evidence="5 15" id="KW-0808">Transferase</keyword>
<evidence type="ECO:0000259" key="16">
    <source>
        <dbReference type="Pfam" id="PF01170"/>
    </source>
</evidence>
<keyword evidence="4 15" id="KW-0489">Methyltransferase</keyword>
<evidence type="ECO:0000256" key="12">
    <source>
        <dbReference type="ARBA" id="ARBA00066937"/>
    </source>
</evidence>
<evidence type="ECO:0000256" key="8">
    <source>
        <dbReference type="ARBA" id="ARBA00022884"/>
    </source>
</evidence>
<evidence type="ECO:0000256" key="13">
    <source>
        <dbReference type="ARBA" id="ARBA00067484"/>
    </source>
</evidence>
<keyword evidence="7 15" id="KW-0819">tRNA processing</keyword>
<keyword evidence="8 15" id="KW-0694">RNA-binding</keyword>
<evidence type="ECO:0000256" key="1">
    <source>
        <dbReference type="ARBA" id="ARBA00004496"/>
    </source>
</evidence>
<dbReference type="InterPro" id="IPR000241">
    <property type="entry name" value="RlmKL-like_Mtase"/>
</dbReference>
<dbReference type="Pfam" id="PF25904">
    <property type="entry name" value="Tmrp11_N"/>
    <property type="match status" value="1"/>
</dbReference>
<dbReference type="SUPFAM" id="SSF53335">
    <property type="entry name" value="S-adenosyl-L-methionine-dependent methyltransferases"/>
    <property type="match status" value="1"/>
</dbReference>
<dbReference type="InterPro" id="IPR029063">
    <property type="entry name" value="SAM-dependent_MTases_sf"/>
</dbReference>
<comment type="subunit">
    <text evidence="11">Part of the heterodimeric TRMT11-TRM112 methyltransferase complex; this complex forms an active tRNA methyltransferase, where TRMT112 acts as an activator of the catalytic subunit TRMT11.</text>
</comment>
<comment type="subcellular location">
    <subcellularLocation>
        <location evidence="1">Cytoplasm</location>
    </subcellularLocation>
</comment>
<evidence type="ECO:0000256" key="5">
    <source>
        <dbReference type="ARBA" id="ARBA00022679"/>
    </source>
</evidence>
<evidence type="ECO:0000256" key="3">
    <source>
        <dbReference type="ARBA" id="ARBA00022555"/>
    </source>
</evidence>
<dbReference type="GO" id="GO:0032259">
    <property type="term" value="P:methylation"/>
    <property type="evidence" value="ECO:0007669"/>
    <property type="project" value="UniProtKB-UniRule"/>
</dbReference>
<dbReference type="Gene3D" id="3.40.50.150">
    <property type="entry name" value="Vaccinia Virus protein VP39"/>
    <property type="match status" value="1"/>
</dbReference>
<dbReference type="GO" id="GO:0043527">
    <property type="term" value="C:tRNA methyltransferase complex"/>
    <property type="evidence" value="ECO:0007669"/>
    <property type="project" value="UniProtKB-ARBA"/>
</dbReference>
<evidence type="ECO:0000256" key="2">
    <source>
        <dbReference type="ARBA" id="ARBA00022490"/>
    </source>
</evidence>
<dbReference type="GO" id="GO:0160102">
    <property type="term" value="F:tRNA (guanine(10)-N2)-methyltransferase activity"/>
    <property type="evidence" value="ECO:0007669"/>
    <property type="project" value="UniProtKB-EC"/>
</dbReference>
<protein>
    <recommendedName>
        <fullName evidence="13">tRNA (guanine(10)-N(2))-methyltransferase TRMT11</fullName>
        <ecNumber evidence="12">2.1.1.214</ecNumber>
    </recommendedName>
    <alternativeName>
        <fullName evidence="14">tRNA methyltransferase 11 homolog</fullName>
    </alternativeName>
</protein>
<dbReference type="GO" id="GO:0000049">
    <property type="term" value="F:tRNA binding"/>
    <property type="evidence" value="ECO:0007669"/>
    <property type="project" value="UniProtKB-UniRule"/>
</dbReference>
<dbReference type="GO" id="GO:0005737">
    <property type="term" value="C:cytoplasm"/>
    <property type="evidence" value="ECO:0007669"/>
    <property type="project" value="UniProtKB-SubCell"/>
</dbReference>
<dbReference type="PIRSF" id="PIRSF017259">
    <property type="entry name" value="tRNA_mtfrase_TRM11"/>
    <property type="match status" value="1"/>
</dbReference>
<evidence type="ECO:0000256" key="4">
    <source>
        <dbReference type="ARBA" id="ARBA00022603"/>
    </source>
</evidence>
<dbReference type="Pfam" id="PF01170">
    <property type="entry name" value="UPF0020"/>
    <property type="match status" value="1"/>
</dbReference>
<name>F1L6Z2_ASCSU</name>
<evidence type="ECO:0000259" key="17">
    <source>
        <dbReference type="Pfam" id="PF25904"/>
    </source>
</evidence>
<dbReference type="PROSITE" id="PS51627">
    <property type="entry name" value="SAM_MT_TRM11"/>
    <property type="match status" value="1"/>
</dbReference>
<dbReference type="CDD" id="cd02440">
    <property type="entry name" value="AdoMet_MTases"/>
    <property type="match status" value="1"/>
</dbReference>
<dbReference type="InterPro" id="IPR059073">
    <property type="entry name" value="TRMT11_N"/>
</dbReference>
<keyword evidence="2" id="KW-0963">Cytoplasm</keyword>
<evidence type="ECO:0000256" key="14">
    <source>
        <dbReference type="ARBA" id="ARBA00075308"/>
    </source>
</evidence>
<dbReference type="EMBL" id="JI172728">
    <property type="protein sequence ID" value="ADY45896.1"/>
    <property type="molecule type" value="mRNA"/>
</dbReference>
<dbReference type="InterPro" id="IPR016691">
    <property type="entry name" value="TRMT11"/>
</dbReference>
<dbReference type="InterPro" id="IPR002052">
    <property type="entry name" value="DNA_methylase_N6_adenine_CS"/>
</dbReference>
<evidence type="ECO:0000256" key="15">
    <source>
        <dbReference type="PROSITE-ProRule" id="PRU00959"/>
    </source>
</evidence>
<dbReference type="AlphaFoldDB" id="F1L6Z2"/>
<accession>F1L6Z2</accession>
<keyword evidence="6 15" id="KW-0949">S-adenosyl-L-methionine</keyword>
<dbReference type="PANTHER" id="PTHR13370">
    <property type="entry name" value="RNA METHYLASE-RELATED"/>
    <property type="match status" value="1"/>
</dbReference>
<keyword evidence="3 15" id="KW-0820">tRNA-binding</keyword>
<evidence type="ECO:0000256" key="10">
    <source>
        <dbReference type="ARBA" id="ARBA00056270"/>
    </source>
</evidence>
<evidence type="ECO:0000313" key="18">
    <source>
        <dbReference type="EMBL" id="ADY45896.1"/>
    </source>
</evidence>
<evidence type="ECO:0000256" key="7">
    <source>
        <dbReference type="ARBA" id="ARBA00022694"/>
    </source>
</evidence>
<dbReference type="PRINTS" id="PR00507">
    <property type="entry name" value="N12N6MTFRASE"/>
</dbReference>
<evidence type="ECO:0000256" key="6">
    <source>
        <dbReference type="ARBA" id="ARBA00022691"/>
    </source>
</evidence>
<dbReference type="PROSITE" id="PS00092">
    <property type="entry name" value="N6_MTASE"/>
    <property type="match status" value="1"/>
</dbReference>
<dbReference type="EC" id="2.1.1.214" evidence="12"/>
<dbReference type="GO" id="GO:0008033">
    <property type="term" value="P:tRNA processing"/>
    <property type="evidence" value="ECO:0007669"/>
    <property type="project" value="UniProtKB-UniRule"/>
</dbReference>
<comment type="similarity">
    <text evidence="15">Belongs to the class I-like SAM-binding methyltransferase superfamily. TRM11 methyltransferase family.</text>
</comment>
<evidence type="ECO:0000256" key="9">
    <source>
        <dbReference type="ARBA" id="ARBA00050985"/>
    </source>
</evidence>
<comment type="catalytic activity">
    <reaction evidence="9">
        <text>guanosine(10) in tRNA + S-adenosyl-L-methionine = N(2)-methylguanosine(10) in tRNA + S-adenosyl-L-homocysteine + H(+)</text>
        <dbReference type="Rhea" id="RHEA:43128"/>
        <dbReference type="Rhea" id="RHEA-COMP:10355"/>
        <dbReference type="Rhea" id="RHEA-COMP:10357"/>
        <dbReference type="ChEBI" id="CHEBI:15378"/>
        <dbReference type="ChEBI" id="CHEBI:57856"/>
        <dbReference type="ChEBI" id="CHEBI:59789"/>
        <dbReference type="ChEBI" id="CHEBI:74269"/>
        <dbReference type="ChEBI" id="CHEBI:74481"/>
        <dbReference type="EC" id="2.1.1.214"/>
    </reaction>
    <physiologicalReaction direction="left-to-right" evidence="9">
        <dbReference type="Rhea" id="RHEA:43129"/>
    </physiologicalReaction>
</comment>
<evidence type="ECO:0000256" key="11">
    <source>
        <dbReference type="ARBA" id="ARBA00065434"/>
    </source>
</evidence>
<feature type="domain" description="tRNA (guanine(10)-N(2))-methyltransferase TRMT11 N-terminal" evidence="17">
    <location>
        <begin position="2"/>
        <end position="172"/>
    </location>
</feature>
<sequence length="445" mass="50613">MKKYVLVFSQAHLDFRIAEFRSVCSLLNIDASCSRDLSLEKHVFILEFESDVCVHRILSRAMLIKAAFELIAVSNNYQHLLEDIRIKSAQFEKYNSPLQSFAIRIRSFGKKHDADYCNKIIDKLGDILPLDKCPIDLENASNVFTVIEEYENCDGRDSSLNNIYFGRLIGYGQSRLKNLYNLKERCYIGNTTMDPELSFIQANLIKANMGSIVLDPFCGTGGLLISAAHFGAAVIGTEINYQIARAVGRSSRVGKKFLTDNESVAANFKQYEIDDRFMSLIIADASRHTMWRCGNNKSDGIFDAIVADPPYGVREKGRKVGNKERKTGWTLPGNQHEVRYPEKTKYALSSVFTDLLELAVSVLVIGGRLSFWFPVFRGEYSEAVVPRHDALTLVANCEQPLGSKYSRRLLVYEKLRNRRDGERAYVEEDCYSETTFRQRIFVNNN</sequence>